<keyword evidence="2" id="KW-1185">Reference proteome</keyword>
<reference evidence="1 2" key="1">
    <citation type="submission" date="2016-10" db="EMBL/GenBank/DDBJ databases">
        <authorList>
            <person name="de Groot N.N."/>
        </authorList>
    </citation>
    <scope>NUCLEOTIDE SEQUENCE [LARGE SCALE GENOMIC DNA]</scope>
    <source>
        <strain evidence="1 2">ATCC 35958</strain>
    </source>
</reference>
<evidence type="ECO:0000313" key="1">
    <source>
        <dbReference type="EMBL" id="SER35000.1"/>
    </source>
</evidence>
<dbReference type="STRING" id="180197.SAMN02982919_02209"/>
<sequence length="85" mass="9891">MKTYVYRINFDENATFYAEVLDSENLGDDPVFDVAPWEREGVFFFKGYGMKHKNDIDGLEKFLKKIGVIEEDAKVISLDDFVSNR</sequence>
<dbReference type="EMBL" id="FOGD01000007">
    <property type="protein sequence ID" value="SER35000.1"/>
    <property type="molecule type" value="Genomic_DNA"/>
</dbReference>
<organism evidence="1 2">
    <name type="scientific">Giesbergeria anulus</name>
    <dbReference type="NCBI Taxonomy" id="180197"/>
    <lineage>
        <taxon>Bacteria</taxon>
        <taxon>Pseudomonadati</taxon>
        <taxon>Pseudomonadota</taxon>
        <taxon>Betaproteobacteria</taxon>
        <taxon>Burkholderiales</taxon>
        <taxon>Comamonadaceae</taxon>
        <taxon>Giesbergeria</taxon>
    </lineage>
</organism>
<protein>
    <submittedName>
        <fullName evidence="1">Uncharacterized protein</fullName>
    </submittedName>
</protein>
<gene>
    <name evidence="1" type="ORF">SAMN02982919_02209</name>
</gene>
<name>A0A1H9NGB8_9BURK</name>
<proteinExistence type="predicted"/>
<evidence type="ECO:0000313" key="2">
    <source>
        <dbReference type="Proteomes" id="UP000199766"/>
    </source>
</evidence>
<dbReference type="RefSeq" id="WP_091457452.1">
    <property type="nucleotide sequence ID" value="NZ_FOGD01000007.1"/>
</dbReference>
<dbReference type="AlphaFoldDB" id="A0A1H9NGB8"/>
<dbReference type="Proteomes" id="UP000199766">
    <property type="component" value="Unassembled WGS sequence"/>
</dbReference>
<accession>A0A1H9NGB8</accession>